<evidence type="ECO:0000313" key="2">
    <source>
        <dbReference type="Proteomes" id="UP001283361"/>
    </source>
</evidence>
<evidence type="ECO:0000313" key="1">
    <source>
        <dbReference type="EMBL" id="KAK3796151.1"/>
    </source>
</evidence>
<proteinExistence type="predicted"/>
<dbReference type="Proteomes" id="UP001283361">
    <property type="component" value="Unassembled WGS sequence"/>
</dbReference>
<accession>A0AAE1AZN3</accession>
<reference evidence="1" key="1">
    <citation type="journal article" date="2023" name="G3 (Bethesda)">
        <title>A reference genome for the long-term kleptoplast-retaining sea slug Elysia crispata morphotype clarki.</title>
        <authorList>
            <person name="Eastman K.E."/>
            <person name="Pendleton A.L."/>
            <person name="Shaikh M.A."/>
            <person name="Suttiyut T."/>
            <person name="Ogas R."/>
            <person name="Tomko P."/>
            <person name="Gavelis G."/>
            <person name="Widhalm J.R."/>
            <person name="Wisecaver J.H."/>
        </authorList>
    </citation>
    <scope>NUCLEOTIDE SEQUENCE</scope>
    <source>
        <strain evidence="1">ECLA1</strain>
    </source>
</reference>
<comment type="caution">
    <text evidence="1">The sequence shown here is derived from an EMBL/GenBank/DDBJ whole genome shotgun (WGS) entry which is preliminary data.</text>
</comment>
<gene>
    <name evidence="1" type="ORF">RRG08_018152</name>
</gene>
<organism evidence="1 2">
    <name type="scientific">Elysia crispata</name>
    <name type="common">lettuce slug</name>
    <dbReference type="NCBI Taxonomy" id="231223"/>
    <lineage>
        <taxon>Eukaryota</taxon>
        <taxon>Metazoa</taxon>
        <taxon>Spiralia</taxon>
        <taxon>Lophotrochozoa</taxon>
        <taxon>Mollusca</taxon>
        <taxon>Gastropoda</taxon>
        <taxon>Heterobranchia</taxon>
        <taxon>Euthyneura</taxon>
        <taxon>Panpulmonata</taxon>
        <taxon>Sacoglossa</taxon>
        <taxon>Placobranchoidea</taxon>
        <taxon>Plakobranchidae</taxon>
        <taxon>Elysia</taxon>
    </lineage>
</organism>
<protein>
    <submittedName>
        <fullName evidence="1">Uncharacterized protein</fullName>
    </submittedName>
</protein>
<name>A0AAE1AZN3_9GAST</name>
<sequence length="84" mass="9459">MHGHSSYGRSHRSFCIQTGEAMRFGSPLSQIFARTRNSWRPGNYYDSIRSVETSGRTSEIQANEFGGSASVRKFLKIESIGRDL</sequence>
<keyword evidence="2" id="KW-1185">Reference proteome</keyword>
<dbReference type="EMBL" id="JAWDGP010000919">
    <property type="protein sequence ID" value="KAK3796151.1"/>
    <property type="molecule type" value="Genomic_DNA"/>
</dbReference>
<dbReference type="AlphaFoldDB" id="A0AAE1AZN3"/>